<feature type="compositionally biased region" description="Basic and acidic residues" evidence="1">
    <location>
        <begin position="232"/>
        <end position="245"/>
    </location>
</feature>
<proteinExistence type="predicted"/>
<dbReference type="Proteomes" id="UP001213972">
    <property type="component" value="Chromosome"/>
</dbReference>
<evidence type="ECO:0000313" key="5">
    <source>
        <dbReference type="Proteomes" id="UP001213972"/>
    </source>
</evidence>
<feature type="transmembrane region" description="Helical" evidence="2">
    <location>
        <begin position="132"/>
        <end position="158"/>
    </location>
</feature>
<dbReference type="InterPro" id="IPR007168">
    <property type="entry name" value="Phageshock_PspC_N"/>
</dbReference>
<evidence type="ECO:0000313" key="4">
    <source>
        <dbReference type="EMBL" id="WEK13646.1"/>
    </source>
</evidence>
<sequence>MTTAPPIDPGPPPAAPTTTYRSDGFFSWTAGLGLVRGEGWIGGVAAGVAARLRIDPLIVRGILLVIGLFGFPVLFLYGVTWALLPDLDGRIPLQEAVRGRFAASQIGAGLFVLAGFVPFPVLMWGGSFGLVSVAWVFALGFVLFVGILLAGGLILLIVRAARRTPGESELRTASAASDAPGPSADESGREPDDVADPRGVDALAAGDAASLPAPLDDGDVAPEGAPPADLAAWKEQHAAWKEQDQQWRQQQQDAVRAAREEARRERQARATAFAAEAAERRRLRRASHPRTPAAAVVVALGLAVVVGTVAALTEGGPLAPAHGLFVAALVLAAGMVIAGALRRRSGFLAFVTLLTLVGGAAATAVPAAQALHLGNYGISNTSDQRYPASAPFTQPWGDLTVGLGATGEDGATYIDKRSGGTFITLEPGVEVTLEATTSNAALYYGGSDNTSEDLTRAAGTTMETLADGRVRYRAVVAAGTEPVTTRETIVIDQDSGYIELYMIDTPIGEDQ</sequence>
<feature type="domain" description="Phage shock protein PspC N-terminal" evidence="3">
    <location>
        <begin position="38"/>
        <end position="86"/>
    </location>
</feature>
<feature type="transmembrane region" description="Helical" evidence="2">
    <location>
        <begin position="291"/>
        <end position="313"/>
    </location>
</feature>
<reference evidence="4" key="1">
    <citation type="submission" date="2023-03" db="EMBL/GenBank/DDBJ databases">
        <title>Andean soil-derived lignocellulolytic bacterial consortium as a source of novel taxa and putative plastic-active enzymes.</title>
        <authorList>
            <person name="Diaz-Garcia L."/>
            <person name="Chuvochina M."/>
            <person name="Feuerriegel G."/>
            <person name="Bunk B."/>
            <person name="Sproer C."/>
            <person name="Streit W.R."/>
            <person name="Rodriguez L.M."/>
            <person name="Overmann J."/>
            <person name="Jimenez D.J."/>
        </authorList>
    </citation>
    <scope>NUCLEOTIDE SEQUENCE</scope>
    <source>
        <strain evidence="4">MAG 4610</strain>
    </source>
</reference>
<dbReference type="Pfam" id="PF04024">
    <property type="entry name" value="PspC"/>
    <property type="match status" value="1"/>
</dbReference>
<keyword evidence="2" id="KW-1133">Transmembrane helix</keyword>
<feature type="transmembrane region" description="Helical" evidence="2">
    <location>
        <begin position="347"/>
        <end position="368"/>
    </location>
</feature>
<feature type="compositionally biased region" description="Low complexity" evidence="1">
    <location>
        <begin position="246"/>
        <end position="255"/>
    </location>
</feature>
<feature type="transmembrane region" description="Helical" evidence="2">
    <location>
        <begin position="105"/>
        <end position="126"/>
    </location>
</feature>
<protein>
    <submittedName>
        <fullName evidence="4">PspC domain-containing protein</fullName>
    </submittedName>
</protein>
<evidence type="ECO:0000256" key="1">
    <source>
        <dbReference type="SAM" id="MobiDB-lite"/>
    </source>
</evidence>
<name>A0AAJ5W054_9MICO</name>
<gene>
    <name evidence="4" type="ORF">P0Y48_00095</name>
</gene>
<dbReference type="AlphaFoldDB" id="A0AAJ5W054"/>
<organism evidence="4 5">
    <name type="scientific">Candidatus Microbacterium phytovorans</name>
    <dbReference type="NCBI Taxonomy" id="3121374"/>
    <lineage>
        <taxon>Bacteria</taxon>
        <taxon>Bacillati</taxon>
        <taxon>Actinomycetota</taxon>
        <taxon>Actinomycetes</taxon>
        <taxon>Micrococcales</taxon>
        <taxon>Microbacteriaceae</taxon>
        <taxon>Microbacterium</taxon>
    </lineage>
</organism>
<feature type="compositionally biased region" description="Basic and acidic residues" evidence="1">
    <location>
        <begin position="186"/>
        <end position="199"/>
    </location>
</feature>
<accession>A0AAJ5W054</accession>
<evidence type="ECO:0000259" key="3">
    <source>
        <dbReference type="Pfam" id="PF04024"/>
    </source>
</evidence>
<feature type="compositionally biased region" description="Low complexity" evidence="1">
    <location>
        <begin position="173"/>
        <end position="185"/>
    </location>
</feature>
<dbReference type="EMBL" id="CP119321">
    <property type="protein sequence ID" value="WEK13646.1"/>
    <property type="molecule type" value="Genomic_DNA"/>
</dbReference>
<keyword evidence="2" id="KW-0812">Transmembrane</keyword>
<feature type="transmembrane region" description="Helical" evidence="2">
    <location>
        <begin position="62"/>
        <end position="84"/>
    </location>
</feature>
<feature type="region of interest" description="Disordered" evidence="1">
    <location>
        <begin position="168"/>
        <end position="199"/>
    </location>
</feature>
<feature type="region of interest" description="Disordered" evidence="1">
    <location>
        <begin position="232"/>
        <end position="263"/>
    </location>
</feature>
<evidence type="ECO:0000256" key="2">
    <source>
        <dbReference type="SAM" id="Phobius"/>
    </source>
</evidence>
<feature type="transmembrane region" description="Helical" evidence="2">
    <location>
        <begin position="319"/>
        <end position="340"/>
    </location>
</feature>
<keyword evidence="2" id="KW-0472">Membrane</keyword>